<comment type="caution">
    <text evidence="2">The sequence shown here is derived from an EMBL/GenBank/DDBJ whole genome shotgun (WGS) entry which is preliminary data.</text>
</comment>
<dbReference type="AlphaFoldDB" id="A0A5A9P9F0"/>
<name>A0A5A9P9F0_9TELE</name>
<reference evidence="2 3" key="1">
    <citation type="journal article" date="2019" name="Mol. Ecol. Resour.">
        <title>Chromosome-level genome assembly of Triplophysa tibetana, a fish adapted to the harsh high-altitude environment of the Tibetan Plateau.</title>
        <authorList>
            <person name="Yang X."/>
            <person name="Liu H."/>
            <person name="Ma Z."/>
            <person name="Zou Y."/>
            <person name="Zou M."/>
            <person name="Mao Y."/>
            <person name="Li X."/>
            <person name="Wang H."/>
            <person name="Chen T."/>
            <person name="Wang W."/>
            <person name="Yang R."/>
        </authorList>
    </citation>
    <scope>NUCLEOTIDE SEQUENCE [LARGE SCALE GENOMIC DNA]</scope>
    <source>
        <strain evidence="2">TTIB1903HZAU</strain>
        <tissue evidence="2">Muscle</tissue>
    </source>
</reference>
<protein>
    <submittedName>
        <fullName evidence="2">Uncharacterized protein</fullName>
    </submittedName>
</protein>
<dbReference type="EMBL" id="SOYY01000008">
    <property type="protein sequence ID" value="KAA0717791.1"/>
    <property type="molecule type" value="Genomic_DNA"/>
</dbReference>
<evidence type="ECO:0000256" key="1">
    <source>
        <dbReference type="SAM" id="MobiDB-lite"/>
    </source>
</evidence>
<evidence type="ECO:0000313" key="3">
    <source>
        <dbReference type="Proteomes" id="UP000324632"/>
    </source>
</evidence>
<keyword evidence="3" id="KW-1185">Reference proteome</keyword>
<feature type="region of interest" description="Disordered" evidence="1">
    <location>
        <begin position="73"/>
        <end position="96"/>
    </location>
</feature>
<organism evidence="2 3">
    <name type="scientific">Triplophysa tibetana</name>
    <dbReference type="NCBI Taxonomy" id="1572043"/>
    <lineage>
        <taxon>Eukaryota</taxon>
        <taxon>Metazoa</taxon>
        <taxon>Chordata</taxon>
        <taxon>Craniata</taxon>
        <taxon>Vertebrata</taxon>
        <taxon>Euteleostomi</taxon>
        <taxon>Actinopterygii</taxon>
        <taxon>Neopterygii</taxon>
        <taxon>Teleostei</taxon>
        <taxon>Ostariophysi</taxon>
        <taxon>Cypriniformes</taxon>
        <taxon>Nemacheilidae</taxon>
        <taxon>Triplophysa</taxon>
    </lineage>
</organism>
<gene>
    <name evidence="2" type="ORF">E1301_Tti001615</name>
</gene>
<proteinExistence type="predicted"/>
<dbReference type="Proteomes" id="UP000324632">
    <property type="component" value="Chromosome 8"/>
</dbReference>
<evidence type="ECO:0000313" key="2">
    <source>
        <dbReference type="EMBL" id="KAA0717791.1"/>
    </source>
</evidence>
<sequence>MFSTDTSKELSDEMIPPVRHDGVGLLRFRWTEDAGALDVHDPSVCQSIHDRGLHSLNPVVLQVDADATYRTLGLSPHSGPGNRHIQGPETCHRTAP</sequence>
<accession>A0A5A9P9F0</accession>